<dbReference type="SUPFAM" id="SSF56601">
    <property type="entry name" value="beta-lactamase/transpeptidase-like"/>
    <property type="match status" value="1"/>
</dbReference>
<evidence type="ECO:0000256" key="7">
    <source>
        <dbReference type="ARBA" id="ARBA00022989"/>
    </source>
</evidence>
<keyword evidence="8 10" id="KW-0472">Membrane</keyword>
<evidence type="ECO:0000256" key="5">
    <source>
        <dbReference type="ARBA" id="ARBA00022960"/>
    </source>
</evidence>
<dbReference type="PANTHER" id="PTHR30627:SF2">
    <property type="entry name" value="PEPTIDOGLYCAN D,D-TRANSPEPTIDASE MRDA"/>
    <property type="match status" value="1"/>
</dbReference>
<dbReference type="Proteomes" id="UP000033841">
    <property type="component" value="Unassembled WGS sequence"/>
</dbReference>
<dbReference type="AlphaFoldDB" id="A0A0G0LE21"/>
<dbReference type="InterPro" id="IPR001460">
    <property type="entry name" value="PCN-bd_Tpept"/>
</dbReference>
<keyword evidence="6" id="KW-0573">Peptidoglycan synthesis</keyword>
<dbReference type="EMBL" id="LBVR01000044">
    <property type="protein sequence ID" value="KKQ90113.1"/>
    <property type="molecule type" value="Genomic_DNA"/>
</dbReference>
<keyword evidence="5" id="KW-0133">Cell shape</keyword>
<gene>
    <name evidence="13" type="ORF">UT14_C0044G0002</name>
</gene>
<feature type="domain" description="Penicillin-binding protein transpeptidase" evidence="11">
    <location>
        <begin position="213"/>
        <end position="528"/>
    </location>
</feature>
<feature type="transmembrane region" description="Helical" evidence="10">
    <location>
        <begin position="12"/>
        <end position="32"/>
    </location>
</feature>
<feature type="domain" description="Penicillin-binding protein dimerisation" evidence="12">
    <location>
        <begin position="97"/>
        <end position="179"/>
    </location>
</feature>
<comment type="caution">
    <text evidence="13">The sequence shown here is derived from an EMBL/GenBank/DDBJ whole genome shotgun (WGS) entry which is preliminary data.</text>
</comment>
<sequence length="561" mass="62601">MGEEIKNSWFYYLAKLTVLISLGLLLVVVFKLSVIKNSYYLSLARDNKIFETKIPAARGQILDRKGRVIANSVYQYFKIVNGVKVYDSSGDFSGLKFEGKDLSYDLKRQYLYKESMSLVSGYLGKVNEEEMKNDKCGEELSGDMLAGRGGVEEYWECKLRGKDGRRLVEVDAVGRYVRELGRQEPVEGTDLNLSIDAFWQDKIYKILDGKKATVVMSDPKTGKIIALVSSPGFDPNVFSYQKDNQAITNYLHDKEGLPLLNRTIGARYYPGSVFKIAIASAGLESKKIDKNSLIEDTGILKVGDYSYSNWLWTKSGTTDGMVDIVTAIKRSNDIFFYKLGERLGVDEIKKWAMKFGYGQKTGVELPGELEGIVPDNKWKLDTKGERWYLGDTYHLAIGQGYLSVTPLQVNQMTNVIANNGIRCAMSIDKDKKPNCIDLKLNKTTLTLVKEGLRQACQSGGTAWPLFNFKTKLACKTGTAEVGDGSDDTHAWLTAYGPVDNPEISITVLVERGGEGSDVAAPIVGDILKEWFGEPETKVPRYDADHKVIYGDTINEEEILSE</sequence>
<dbReference type="GO" id="GO:0008658">
    <property type="term" value="F:penicillin binding"/>
    <property type="evidence" value="ECO:0007669"/>
    <property type="project" value="InterPro"/>
</dbReference>
<evidence type="ECO:0000256" key="4">
    <source>
        <dbReference type="ARBA" id="ARBA00022692"/>
    </source>
</evidence>
<dbReference type="GO" id="GO:0071972">
    <property type="term" value="F:peptidoglycan L,D-transpeptidase activity"/>
    <property type="evidence" value="ECO:0007669"/>
    <property type="project" value="TreeGrafter"/>
</dbReference>
<organism evidence="13 14">
    <name type="scientific">Candidatus Shapirobacteria bacterium GW2011_GWE1_38_92</name>
    <dbReference type="NCBI Taxonomy" id="1618489"/>
    <lineage>
        <taxon>Bacteria</taxon>
        <taxon>Candidatus Shapironibacteriota</taxon>
    </lineage>
</organism>
<dbReference type="InterPro" id="IPR005311">
    <property type="entry name" value="PBP_dimer"/>
</dbReference>
<evidence type="ECO:0000256" key="9">
    <source>
        <dbReference type="ARBA" id="ARBA00023316"/>
    </source>
</evidence>
<dbReference type="InterPro" id="IPR012338">
    <property type="entry name" value="Beta-lactam/transpept-like"/>
</dbReference>
<dbReference type="PANTHER" id="PTHR30627">
    <property type="entry name" value="PEPTIDOGLYCAN D,D-TRANSPEPTIDASE"/>
    <property type="match status" value="1"/>
</dbReference>
<evidence type="ECO:0000256" key="8">
    <source>
        <dbReference type="ARBA" id="ARBA00023136"/>
    </source>
</evidence>
<keyword evidence="4 10" id="KW-0812">Transmembrane</keyword>
<dbReference type="GO" id="GO:0071555">
    <property type="term" value="P:cell wall organization"/>
    <property type="evidence" value="ECO:0007669"/>
    <property type="project" value="UniProtKB-KW"/>
</dbReference>
<keyword evidence="7 10" id="KW-1133">Transmembrane helix</keyword>
<dbReference type="InterPro" id="IPR036138">
    <property type="entry name" value="PBP_dimer_sf"/>
</dbReference>
<evidence type="ECO:0000259" key="11">
    <source>
        <dbReference type="Pfam" id="PF00905"/>
    </source>
</evidence>
<name>A0A0G0LE21_9BACT</name>
<evidence type="ECO:0000313" key="13">
    <source>
        <dbReference type="EMBL" id="KKQ90113.1"/>
    </source>
</evidence>
<keyword evidence="3" id="KW-1003">Cell membrane</keyword>
<evidence type="ECO:0000256" key="3">
    <source>
        <dbReference type="ARBA" id="ARBA00022475"/>
    </source>
</evidence>
<proteinExistence type="predicted"/>
<reference evidence="13 14" key="1">
    <citation type="journal article" date="2015" name="Nature">
        <title>rRNA introns, odd ribosomes, and small enigmatic genomes across a large radiation of phyla.</title>
        <authorList>
            <person name="Brown C.T."/>
            <person name="Hug L.A."/>
            <person name="Thomas B.C."/>
            <person name="Sharon I."/>
            <person name="Castelle C.J."/>
            <person name="Singh A."/>
            <person name="Wilkins M.J."/>
            <person name="Williams K.H."/>
            <person name="Banfield J.F."/>
        </authorList>
    </citation>
    <scope>NUCLEOTIDE SEQUENCE [LARGE SCALE GENOMIC DNA]</scope>
</reference>
<comment type="subcellular location">
    <subcellularLocation>
        <location evidence="2">Cell membrane</location>
    </subcellularLocation>
    <subcellularLocation>
        <location evidence="1">Membrane</location>
        <topology evidence="1">Single-pass membrane protein</topology>
    </subcellularLocation>
</comment>
<dbReference type="Gene3D" id="3.90.1310.10">
    <property type="entry name" value="Penicillin-binding protein 2a (Domain 2)"/>
    <property type="match status" value="1"/>
</dbReference>
<dbReference type="GO" id="GO:0009252">
    <property type="term" value="P:peptidoglycan biosynthetic process"/>
    <property type="evidence" value="ECO:0007669"/>
    <property type="project" value="UniProtKB-KW"/>
</dbReference>
<dbReference type="GO" id="GO:0008360">
    <property type="term" value="P:regulation of cell shape"/>
    <property type="evidence" value="ECO:0007669"/>
    <property type="project" value="UniProtKB-KW"/>
</dbReference>
<accession>A0A0G0LE21</accession>
<dbReference type="Pfam" id="PF00905">
    <property type="entry name" value="Transpeptidase"/>
    <property type="match status" value="1"/>
</dbReference>
<evidence type="ECO:0000313" key="14">
    <source>
        <dbReference type="Proteomes" id="UP000033841"/>
    </source>
</evidence>
<dbReference type="Pfam" id="PF03717">
    <property type="entry name" value="PBP_dimer"/>
    <property type="match status" value="1"/>
</dbReference>
<keyword evidence="9" id="KW-0961">Cell wall biogenesis/degradation</keyword>
<evidence type="ECO:0000259" key="12">
    <source>
        <dbReference type="Pfam" id="PF03717"/>
    </source>
</evidence>
<dbReference type="SUPFAM" id="SSF56519">
    <property type="entry name" value="Penicillin binding protein dimerisation domain"/>
    <property type="match status" value="1"/>
</dbReference>
<protein>
    <submittedName>
        <fullName evidence="13">Penicillin-binding protein 2</fullName>
    </submittedName>
</protein>
<evidence type="ECO:0000256" key="10">
    <source>
        <dbReference type="SAM" id="Phobius"/>
    </source>
</evidence>
<evidence type="ECO:0000256" key="1">
    <source>
        <dbReference type="ARBA" id="ARBA00004167"/>
    </source>
</evidence>
<dbReference type="GO" id="GO:0005886">
    <property type="term" value="C:plasma membrane"/>
    <property type="evidence" value="ECO:0007669"/>
    <property type="project" value="UniProtKB-SubCell"/>
</dbReference>
<evidence type="ECO:0000256" key="2">
    <source>
        <dbReference type="ARBA" id="ARBA00004236"/>
    </source>
</evidence>
<dbReference type="Gene3D" id="3.40.710.10">
    <property type="entry name" value="DD-peptidase/beta-lactamase superfamily"/>
    <property type="match status" value="1"/>
</dbReference>
<dbReference type="InterPro" id="IPR050515">
    <property type="entry name" value="Beta-lactam/transpept"/>
</dbReference>
<evidence type="ECO:0000256" key="6">
    <source>
        <dbReference type="ARBA" id="ARBA00022984"/>
    </source>
</evidence>